<dbReference type="Gene3D" id="3.40.190.10">
    <property type="entry name" value="Periplasmic binding protein-like II"/>
    <property type="match status" value="2"/>
</dbReference>
<dbReference type="RefSeq" id="WP_377353980.1">
    <property type="nucleotide sequence ID" value="NZ_JBHTLQ010000031.1"/>
</dbReference>
<protein>
    <submittedName>
        <fullName evidence="7">LysR family transcriptional regulator</fullName>
    </submittedName>
</protein>
<dbReference type="InterPro" id="IPR000847">
    <property type="entry name" value="LysR_HTH_N"/>
</dbReference>
<keyword evidence="5" id="KW-0804">Transcription</keyword>
<reference evidence="8" key="1">
    <citation type="journal article" date="2019" name="Int. J. Syst. Evol. Microbiol.">
        <title>The Global Catalogue of Microorganisms (GCM) 10K type strain sequencing project: providing services to taxonomists for standard genome sequencing and annotation.</title>
        <authorList>
            <consortium name="The Broad Institute Genomics Platform"/>
            <consortium name="The Broad Institute Genome Sequencing Center for Infectious Disease"/>
            <person name="Wu L."/>
            <person name="Ma J."/>
        </authorList>
    </citation>
    <scope>NUCLEOTIDE SEQUENCE [LARGE SCALE GENOMIC DNA]</scope>
    <source>
        <strain evidence="8">CCUG 55074</strain>
    </source>
</reference>
<dbReference type="InterPro" id="IPR036388">
    <property type="entry name" value="WH-like_DNA-bd_sf"/>
</dbReference>
<organism evidence="7 8">
    <name type="scientific">Phenylobacterium conjunctum</name>
    <dbReference type="NCBI Taxonomy" id="1298959"/>
    <lineage>
        <taxon>Bacteria</taxon>
        <taxon>Pseudomonadati</taxon>
        <taxon>Pseudomonadota</taxon>
        <taxon>Alphaproteobacteria</taxon>
        <taxon>Caulobacterales</taxon>
        <taxon>Caulobacteraceae</taxon>
        <taxon>Phenylobacterium</taxon>
    </lineage>
</organism>
<dbReference type="Pfam" id="PF03466">
    <property type="entry name" value="LysR_substrate"/>
    <property type="match status" value="1"/>
</dbReference>
<dbReference type="EMBL" id="JBHTLQ010000031">
    <property type="protein sequence ID" value="MFD1191634.1"/>
    <property type="molecule type" value="Genomic_DNA"/>
</dbReference>
<dbReference type="Proteomes" id="UP001597216">
    <property type="component" value="Unassembled WGS sequence"/>
</dbReference>
<dbReference type="InterPro" id="IPR058163">
    <property type="entry name" value="LysR-type_TF_proteobact-type"/>
</dbReference>
<dbReference type="Pfam" id="PF00126">
    <property type="entry name" value="HTH_1"/>
    <property type="match status" value="1"/>
</dbReference>
<evidence type="ECO:0000313" key="8">
    <source>
        <dbReference type="Proteomes" id="UP001597216"/>
    </source>
</evidence>
<dbReference type="InterPro" id="IPR036390">
    <property type="entry name" value="WH_DNA-bd_sf"/>
</dbReference>
<keyword evidence="4" id="KW-0010">Activator</keyword>
<evidence type="ECO:0000313" key="7">
    <source>
        <dbReference type="EMBL" id="MFD1191634.1"/>
    </source>
</evidence>
<evidence type="ECO:0000256" key="2">
    <source>
        <dbReference type="ARBA" id="ARBA00023015"/>
    </source>
</evidence>
<dbReference type="InterPro" id="IPR005119">
    <property type="entry name" value="LysR_subst-bd"/>
</dbReference>
<keyword evidence="3" id="KW-0238">DNA-binding</keyword>
<proteinExistence type="inferred from homology"/>
<evidence type="ECO:0000256" key="5">
    <source>
        <dbReference type="ARBA" id="ARBA00023163"/>
    </source>
</evidence>
<evidence type="ECO:0000256" key="3">
    <source>
        <dbReference type="ARBA" id="ARBA00023125"/>
    </source>
</evidence>
<evidence type="ECO:0000259" key="6">
    <source>
        <dbReference type="PROSITE" id="PS50931"/>
    </source>
</evidence>
<name>A0ABW3T393_9CAUL</name>
<evidence type="ECO:0000256" key="1">
    <source>
        <dbReference type="ARBA" id="ARBA00009437"/>
    </source>
</evidence>
<dbReference type="Gene3D" id="1.10.10.10">
    <property type="entry name" value="Winged helix-like DNA-binding domain superfamily/Winged helix DNA-binding domain"/>
    <property type="match status" value="1"/>
</dbReference>
<comment type="similarity">
    <text evidence="1">Belongs to the LysR transcriptional regulatory family.</text>
</comment>
<accession>A0ABW3T393</accession>
<keyword evidence="2" id="KW-0805">Transcription regulation</keyword>
<dbReference type="PANTHER" id="PTHR30537">
    <property type="entry name" value="HTH-TYPE TRANSCRIPTIONAL REGULATOR"/>
    <property type="match status" value="1"/>
</dbReference>
<dbReference type="SUPFAM" id="SSF46785">
    <property type="entry name" value="Winged helix' DNA-binding domain"/>
    <property type="match status" value="1"/>
</dbReference>
<feature type="domain" description="HTH lysR-type" evidence="6">
    <location>
        <begin position="6"/>
        <end position="63"/>
    </location>
</feature>
<gene>
    <name evidence="7" type="ORF">ACFQ27_13680</name>
</gene>
<dbReference type="PROSITE" id="PS50931">
    <property type="entry name" value="HTH_LYSR"/>
    <property type="match status" value="1"/>
</dbReference>
<dbReference type="SUPFAM" id="SSF53850">
    <property type="entry name" value="Periplasmic binding protein-like II"/>
    <property type="match status" value="1"/>
</dbReference>
<dbReference type="PRINTS" id="PR00039">
    <property type="entry name" value="HTHLYSR"/>
</dbReference>
<keyword evidence="8" id="KW-1185">Reference proteome</keyword>
<dbReference type="PANTHER" id="PTHR30537:SF70">
    <property type="entry name" value="HTH-TYPE TRANSCRIPTIONAL ACTIVATOR AMPR"/>
    <property type="match status" value="1"/>
</dbReference>
<evidence type="ECO:0000256" key="4">
    <source>
        <dbReference type="ARBA" id="ARBA00023159"/>
    </source>
</evidence>
<sequence length="306" mass="33085">MSRVHLPLNALRAFEASARHLSFTRAGLELSVTQAAVSHQVKGLEQRLGATLFRRLPRGLALTDEGLALLPSLREAFGRLEEAMERFEAGQVREVLSVGALGTFAVGWLLPRMARFQAACPFVDLRLSTHNNRVDLAGEGLDCAIRFGDGAWHGTEAARLFPAPLSPLCAPAVADRLNRPADLSAEVLLRSYRADDWPNWFAAAGETCPTLKGPVFDSSWLMAEAAEQGVGVALVPTAMFQRALAAGRLVRPFAAEVETGAYWLTWLKSRTPGPALHAFHDWLKQEALAEAGQGPMSGDGPEENPA</sequence>
<comment type="caution">
    <text evidence="7">The sequence shown here is derived from an EMBL/GenBank/DDBJ whole genome shotgun (WGS) entry which is preliminary data.</text>
</comment>